<dbReference type="AlphaFoldDB" id="A0A024XB53"/>
<feature type="compositionally biased region" description="Basic residues" evidence="1">
    <location>
        <begin position="8"/>
        <end position="21"/>
    </location>
</feature>
<sequence length="21" mass="2544">MQIVKINHTSHHTHQILHHEC</sequence>
<evidence type="ECO:0000313" key="3">
    <source>
        <dbReference type="Proteomes" id="UP000030694"/>
    </source>
</evidence>
<organism evidence="2 3">
    <name type="scientific">Plasmodium falciparum (isolate Camp / Malaysia)</name>
    <dbReference type="NCBI Taxonomy" id="5835"/>
    <lineage>
        <taxon>Eukaryota</taxon>
        <taxon>Sar</taxon>
        <taxon>Alveolata</taxon>
        <taxon>Apicomplexa</taxon>
        <taxon>Aconoidasida</taxon>
        <taxon>Haemosporida</taxon>
        <taxon>Plasmodiidae</taxon>
        <taxon>Plasmodium</taxon>
        <taxon>Plasmodium (Laverania)</taxon>
    </lineage>
</organism>
<reference evidence="2 3" key="1">
    <citation type="submission" date="2013-02" db="EMBL/GenBank/DDBJ databases">
        <title>The Genome Annotation of Plasmodium falciparum CAMP/Malaysia.</title>
        <authorList>
            <consortium name="The Broad Institute Genome Sequencing Platform"/>
            <consortium name="The Broad Institute Genome Sequencing Center for Infectious Disease"/>
            <person name="Neafsey D."/>
            <person name="Hoffman S."/>
            <person name="Volkman S."/>
            <person name="Rosenthal P."/>
            <person name="Walker B."/>
            <person name="Young S.K."/>
            <person name="Zeng Q."/>
            <person name="Gargeya S."/>
            <person name="Fitzgerald M."/>
            <person name="Haas B."/>
            <person name="Abouelleil A."/>
            <person name="Allen A.W."/>
            <person name="Alvarado L."/>
            <person name="Arachchi H.M."/>
            <person name="Berlin A.M."/>
            <person name="Chapman S.B."/>
            <person name="Gainer-Dewar J."/>
            <person name="Goldberg J."/>
            <person name="Griggs A."/>
            <person name="Gujja S."/>
            <person name="Hansen M."/>
            <person name="Howarth C."/>
            <person name="Imamovic A."/>
            <person name="Ireland A."/>
            <person name="Larimer J."/>
            <person name="McCowan C."/>
            <person name="Murphy C."/>
            <person name="Pearson M."/>
            <person name="Poon T.W."/>
            <person name="Priest M."/>
            <person name="Roberts A."/>
            <person name="Saif S."/>
            <person name="Shea T."/>
            <person name="Sisk P."/>
            <person name="Sykes S."/>
            <person name="Wortman J."/>
            <person name="Nusbaum C."/>
            <person name="Birren B."/>
        </authorList>
    </citation>
    <scope>NUCLEOTIDE SEQUENCE [LARGE SCALE GENOMIC DNA]</scope>
    <source>
        <strain evidence="2 3">CAMP/Malaysia</strain>
    </source>
</reference>
<dbReference type="Proteomes" id="UP000030694">
    <property type="component" value="Unassembled WGS sequence"/>
</dbReference>
<feature type="region of interest" description="Disordered" evidence="1">
    <location>
        <begin position="1"/>
        <end position="21"/>
    </location>
</feature>
<dbReference type="EMBL" id="KI927506">
    <property type="protein sequence ID" value="ETW62315.1"/>
    <property type="molecule type" value="Genomic_DNA"/>
</dbReference>
<gene>
    <name evidence="2" type="ORF">PFMC_01888</name>
</gene>
<name>A0A024XB53_PLAFC</name>
<proteinExistence type="predicted"/>
<evidence type="ECO:0000256" key="1">
    <source>
        <dbReference type="SAM" id="MobiDB-lite"/>
    </source>
</evidence>
<protein>
    <submittedName>
        <fullName evidence="2">Uncharacterized protein</fullName>
    </submittedName>
</protein>
<reference evidence="2 3" key="2">
    <citation type="submission" date="2013-02" db="EMBL/GenBank/DDBJ databases">
        <title>The Genome Sequence of Plasmodium falciparum CAMP/Malaysia.</title>
        <authorList>
            <consortium name="The Broad Institute Genome Sequencing Platform"/>
            <consortium name="The Broad Institute Genome Sequencing Center for Infectious Disease"/>
            <person name="Neafsey D."/>
            <person name="Cheeseman I."/>
            <person name="Volkman S."/>
            <person name="Adams J."/>
            <person name="Walker B."/>
            <person name="Young S.K."/>
            <person name="Zeng Q."/>
            <person name="Gargeya S."/>
            <person name="Fitzgerald M."/>
            <person name="Haas B."/>
            <person name="Abouelleil A."/>
            <person name="Alvarado L."/>
            <person name="Arachchi H.M."/>
            <person name="Berlin A.M."/>
            <person name="Chapman S.B."/>
            <person name="Dewar J."/>
            <person name="Goldberg J."/>
            <person name="Griggs A."/>
            <person name="Gujja S."/>
            <person name="Hansen M."/>
            <person name="Howarth C."/>
            <person name="Imamovic A."/>
            <person name="Larimer J."/>
            <person name="McCowan C."/>
            <person name="Murphy C."/>
            <person name="Neiman D."/>
            <person name="Pearson M."/>
            <person name="Priest M."/>
            <person name="Roberts A."/>
            <person name="Saif S."/>
            <person name="Shea T."/>
            <person name="Sisk P."/>
            <person name="Sykes S."/>
            <person name="Wortman J."/>
            <person name="Nusbaum C."/>
            <person name="Birren B."/>
        </authorList>
    </citation>
    <scope>NUCLEOTIDE SEQUENCE [LARGE SCALE GENOMIC DNA]</scope>
    <source>
        <strain evidence="2 3">CAMP/Malaysia</strain>
    </source>
</reference>
<accession>A0A024XB53</accession>
<evidence type="ECO:0000313" key="2">
    <source>
        <dbReference type="EMBL" id="ETW62315.1"/>
    </source>
</evidence>